<gene>
    <name evidence="4" type="ORF">MM415A01100_0018</name>
    <name evidence="3" type="ORF">MM415A02428_0001</name>
    <name evidence="2" type="ORF">MM415B01116_0007</name>
</gene>
<name>A0A6M3ITM5_9ZZZZ</name>
<protein>
    <submittedName>
        <fullName evidence="2">Uncharacterized protein</fullName>
    </submittedName>
</protein>
<evidence type="ECO:0000313" key="4">
    <source>
        <dbReference type="EMBL" id="QJA78247.1"/>
    </source>
</evidence>
<keyword evidence="1" id="KW-1133">Transmembrane helix</keyword>
<sequence>MDGIYQDLLVLVVLLFIILVLPVLVIVRRNPTKDLREIIRPIATVAILMTACGVVIHATLMSGSESAMQFIQTLATVVIGYYFGERAGKKTLGE</sequence>
<feature type="transmembrane region" description="Helical" evidence="1">
    <location>
        <begin position="39"/>
        <end position="60"/>
    </location>
</feature>
<organism evidence="2">
    <name type="scientific">viral metagenome</name>
    <dbReference type="NCBI Taxonomy" id="1070528"/>
    <lineage>
        <taxon>unclassified sequences</taxon>
        <taxon>metagenomes</taxon>
        <taxon>organismal metagenomes</taxon>
    </lineage>
</organism>
<evidence type="ECO:0000256" key="1">
    <source>
        <dbReference type="SAM" id="Phobius"/>
    </source>
</evidence>
<evidence type="ECO:0000313" key="3">
    <source>
        <dbReference type="EMBL" id="QJA73218.1"/>
    </source>
</evidence>
<dbReference type="EMBL" id="MT142011">
    <property type="protein sequence ID" value="QJA73218.1"/>
    <property type="molecule type" value="Genomic_DNA"/>
</dbReference>
<reference evidence="2" key="1">
    <citation type="submission" date="2020-03" db="EMBL/GenBank/DDBJ databases">
        <title>The deep terrestrial virosphere.</title>
        <authorList>
            <person name="Holmfeldt K."/>
            <person name="Nilsson E."/>
            <person name="Simone D."/>
            <person name="Lopez-Fernandez M."/>
            <person name="Wu X."/>
            <person name="de Brujin I."/>
            <person name="Lundin D."/>
            <person name="Andersson A."/>
            <person name="Bertilsson S."/>
            <person name="Dopson M."/>
        </authorList>
    </citation>
    <scope>NUCLEOTIDE SEQUENCE</scope>
    <source>
        <strain evidence="4">MM415A01100</strain>
        <strain evidence="3">MM415A02428</strain>
        <strain evidence="2">MM415B01116</strain>
    </source>
</reference>
<keyword evidence="1" id="KW-0812">Transmembrane</keyword>
<accession>A0A6M3ITM5</accession>
<dbReference type="EMBL" id="MT141409">
    <property type="protein sequence ID" value="QJA60437.1"/>
    <property type="molecule type" value="Genomic_DNA"/>
</dbReference>
<feature type="transmembrane region" description="Helical" evidence="1">
    <location>
        <begin position="6"/>
        <end position="27"/>
    </location>
</feature>
<evidence type="ECO:0000313" key="2">
    <source>
        <dbReference type="EMBL" id="QJA60437.1"/>
    </source>
</evidence>
<dbReference type="EMBL" id="MT142327">
    <property type="protein sequence ID" value="QJA78247.1"/>
    <property type="molecule type" value="Genomic_DNA"/>
</dbReference>
<feature type="transmembrane region" description="Helical" evidence="1">
    <location>
        <begin position="66"/>
        <end position="84"/>
    </location>
</feature>
<proteinExistence type="predicted"/>
<keyword evidence="1" id="KW-0472">Membrane</keyword>
<dbReference type="AlphaFoldDB" id="A0A6M3ITM5"/>